<evidence type="ECO:0000313" key="3">
    <source>
        <dbReference type="Proteomes" id="UP000693672"/>
    </source>
</evidence>
<evidence type="ECO:0000313" key="2">
    <source>
        <dbReference type="EMBL" id="CAG7647204.1"/>
    </source>
</evidence>
<dbReference type="RefSeq" id="WP_218095062.1">
    <property type="nucleotide sequence ID" value="NZ_CAJVAS010000037.1"/>
</dbReference>
<keyword evidence="3" id="KW-1185">Reference proteome</keyword>
<dbReference type="AlphaFoldDB" id="A0A916NS37"/>
<proteinExistence type="predicted"/>
<sequence>MDYILKADTIQALSNLLLEHYVFPETAEKMSEEIIRRMNDCEYEGVEDLSSFAKLVTSQLQAISQDRHLQIRHQEQERQAETTEKEQKVQQDCYLAMLKADNYGFAKIERLAGNIGLLEFRVFAPPEHAGETASSAMTFLANTNGMIIDLRQNFGGSAHMVAFLASYLLEPPPVHLNDLYWRNKDEIQQYWSLPYVPGRRYGGSKPLYILTSRKTFSAAEEFAYNLQAIGRAVIVGERTGGGAHPGKTYRINRAFDVFIPNGRAINPVTGGNWEGAGVRPDIEVPQERAFHTAYTMLLESEWKRLADQPPAAYKRLLDEIKQELKKNDIFA</sequence>
<gene>
    <name evidence="2" type="ORF">PAESOLCIP111_05337</name>
</gene>
<accession>A0A916NS37</accession>
<dbReference type="EMBL" id="CAJVAS010000037">
    <property type="protein sequence ID" value="CAG7647204.1"/>
    <property type="molecule type" value="Genomic_DNA"/>
</dbReference>
<reference evidence="2" key="1">
    <citation type="submission" date="2021-06" db="EMBL/GenBank/DDBJ databases">
        <authorList>
            <person name="Criscuolo A."/>
        </authorList>
    </citation>
    <scope>NUCLEOTIDE SEQUENCE</scope>
    <source>
        <strain evidence="2">CIP111600</strain>
    </source>
</reference>
<dbReference type="PANTHER" id="PTHR11261:SF3">
    <property type="entry name" value="RETINOL-BINDING PROTEIN 3"/>
    <property type="match status" value="1"/>
</dbReference>
<dbReference type="SMART" id="SM00245">
    <property type="entry name" value="TSPc"/>
    <property type="match status" value="1"/>
</dbReference>
<dbReference type="Pfam" id="PF11918">
    <property type="entry name" value="Peptidase_S41_N"/>
    <property type="match status" value="1"/>
</dbReference>
<organism evidence="2 3">
    <name type="scientific">Paenibacillus solanacearum</name>
    <dbReference type="NCBI Taxonomy" id="2048548"/>
    <lineage>
        <taxon>Bacteria</taxon>
        <taxon>Bacillati</taxon>
        <taxon>Bacillota</taxon>
        <taxon>Bacilli</taxon>
        <taxon>Bacillales</taxon>
        <taxon>Paenibacillaceae</taxon>
        <taxon>Paenibacillus</taxon>
    </lineage>
</organism>
<dbReference type="PANTHER" id="PTHR11261">
    <property type="entry name" value="INTERPHOTORECEPTOR RETINOID-BINDING PROTEIN"/>
    <property type="match status" value="1"/>
</dbReference>
<dbReference type="GO" id="GO:0008236">
    <property type="term" value="F:serine-type peptidase activity"/>
    <property type="evidence" value="ECO:0007669"/>
    <property type="project" value="InterPro"/>
</dbReference>
<feature type="domain" description="Tail specific protease" evidence="1">
    <location>
        <begin position="90"/>
        <end position="285"/>
    </location>
</feature>
<protein>
    <recommendedName>
        <fullName evidence="1">Tail specific protease domain-containing protein</fullName>
    </recommendedName>
</protein>
<dbReference type="Pfam" id="PF03572">
    <property type="entry name" value="Peptidase_S41"/>
    <property type="match status" value="1"/>
</dbReference>
<evidence type="ECO:0000259" key="1">
    <source>
        <dbReference type="SMART" id="SM00245"/>
    </source>
</evidence>
<dbReference type="CDD" id="cd07563">
    <property type="entry name" value="Peptidase_S41_IRBP"/>
    <property type="match status" value="1"/>
</dbReference>
<dbReference type="GO" id="GO:0006508">
    <property type="term" value="P:proteolysis"/>
    <property type="evidence" value="ECO:0007669"/>
    <property type="project" value="InterPro"/>
</dbReference>
<name>A0A916NS37_9BACL</name>
<dbReference type="InterPro" id="IPR005151">
    <property type="entry name" value="Tail-specific_protease"/>
</dbReference>
<dbReference type="Proteomes" id="UP000693672">
    <property type="component" value="Unassembled WGS sequence"/>
</dbReference>
<comment type="caution">
    <text evidence="2">The sequence shown here is derived from an EMBL/GenBank/DDBJ whole genome shotgun (WGS) entry which is preliminary data.</text>
</comment>